<evidence type="ECO:0000313" key="5">
    <source>
        <dbReference type="Proteomes" id="UP000230605"/>
    </source>
</evidence>
<dbReference type="OrthoDB" id="3649890at2759"/>
<organism evidence="3 5">
    <name type="scientific">Cercospora beticola</name>
    <name type="common">Sugarbeet leaf spot fungus</name>
    <dbReference type="NCBI Taxonomy" id="122368"/>
    <lineage>
        <taxon>Eukaryota</taxon>
        <taxon>Fungi</taxon>
        <taxon>Dikarya</taxon>
        <taxon>Ascomycota</taxon>
        <taxon>Pezizomycotina</taxon>
        <taxon>Dothideomycetes</taxon>
        <taxon>Dothideomycetidae</taxon>
        <taxon>Mycosphaerellales</taxon>
        <taxon>Mycosphaerellaceae</taxon>
        <taxon>Cercospora</taxon>
    </lineage>
</organism>
<dbReference type="AlphaFoldDB" id="A0A2G5HYC2"/>
<reference evidence="3 5" key="1">
    <citation type="submission" date="2015-10" db="EMBL/GenBank/DDBJ databases">
        <title>The cercosporin biosynthetic gene cluster was horizontally transferred to several fungal lineages and shown to be expanded in Cercospora beticola based on microsynteny with recipient genomes.</title>
        <authorList>
            <person name="De Jonge R."/>
            <person name="Ebert M.K."/>
            <person name="Suttle J.C."/>
            <person name="Jurick Ii W.M."/>
            <person name="Secor G.A."/>
            <person name="Thomma B.P."/>
            <person name="Van De Peer Y."/>
            <person name="Bolton M.D."/>
        </authorList>
    </citation>
    <scope>NUCLEOTIDE SEQUENCE [LARGE SCALE GENOMIC DNA]</scope>
    <source>
        <strain evidence="3 5">09-40</strain>
    </source>
</reference>
<keyword evidence="6" id="KW-1185">Reference proteome</keyword>
<name>A0A2G5HYC2_CERBT</name>
<sequence>MLRKIALTAAFAGVVFAQDDTPSSIDLNTIPTVTITDNVVTGSAPATPDIVTATGVACIPEGDMVFSIQTDTSIRTGPLTVTPVCGQSVAATGTETGSMTTQVIITGGTGGNITAINNSTVSLTTTLAGTETGLTTISATDSEPTGSETTESDAQSATDSSAPASTQSDSPAGKVAVGAAAGLLGLAAGVIML</sequence>
<feature type="compositionally biased region" description="Polar residues" evidence="1">
    <location>
        <begin position="137"/>
        <end position="170"/>
    </location>
</feature>
<reference evidence="4 6" key="2">
    <citation type="submission" date="2023-09" db="EMBL/GenBank/DDBJ databases">
        <title>Complete-Gapless Cercospora beticola genome.</title>
        <authorList>
            <person name="Wyatt N.A."/>
            <person name="Spanner R.E."/>
            <person name="Bolton M.D."/>
        </authorList>
    </citation>
    <scope>NUCLEOTIDE SEQUENCE [LARGE SCALE GENOMIC DNA]</scope>
    <source>
        <strain evidence="4">Cb09-40</strain>
    </source>
</reference>
<evidence type="ECO:0000256" key="1">
    <source>
        <dbReference type="SAM" id="MobiDB-lite"/>
    </source>
</evidence>
<feature type="region of interest" description="Disordered" evidence="1">
    <location>
        <begin position="135"/>
        <end position="172"/>
    </location>
</feature>
<evidence type="ECO:0000313" key="4">
    <source>
        <dbReference type="EMBL" id="WPA99018.1"/>
    </source>
</evidence>
<proteinExistence type="predicted"/>
<accession>A0A2G5HYC2</accession>
<feature type="chain" id="PRO_5013929043" description="GPI anchored protein" evidence="2">
    <location>
        <begin position="18"/>
        <end position="193"/>
    </location>
</feature>
<evidence type="ECO:0000313" key="6">
    <source>
        <dbReference type="Proteomes" id="UP001302367"/>
    </source>
</evidence>
<evidence type="ECO:0008006" key="7">
    <source>
        <dbReference type="Google" id="ProtNLM"/>
    </source>
</evidence>
<dbReference type="Proteomes" id="UP000230605">
    <property type="component" value="Chromosome 2"/>
</dbReference>
<feature type="signal peptide" evidence="2">
    <location>
        <begin position="1"/>
        <end position="17"/>
    </location>
</feature>
<dbReference type="EMBL" id="CP134185">
    <property type="protein sequence ID" value="WPA99018.1"/>
    <property type="molecule type" value="Genomic_DNA"/>
</dbReference>
<evidence type="ECO:0000313" key="3">
    <source>
        <dbReference type="EMBL" id="PIA97545.1"/>
    </source>
</evidence>
<keyword evidence="2" id="KW-0732">Signal</keyword>
<dbReference type="Proteomes" id="UP001302367">
    <property type="component" value="Chromosome 2"/>
</dbReference>
<evidence type="ECO:0000256" key="2">
    <source>
        <dbReference type="SAM" id="SignalP"/>
    </source>
</evidence>
<gene>
    <name evidence="3" type="ORF">CB0940_06389</name>
    <name evidence="4" type="ORF">RHO25_003632</name>
</gene>
<protein>
    <recommendedName>
        <fullName evidence="7">GPI anchored protein</fullName>
    </recommendedName>
</protein>
<dbReference type="EMBL" id="LKMD01000102">
    <property type="protein sequence ID" value="PIA97545.1"/>
    <property type="molecule type" value="Genomic_DNA"/>
</dbReference>